<sequence>NNLINKRRQSNLRRQCALVLPAQKSSCHKPTEKLEDITETMKTKVQDFYGVWIFEPNLFPVGLNDDHFKDSRTLGLIKEPHS</sequence>
<protein>
    <submittedName>
        <fullName evidence="1">Uncharacterized protein</fullName>
    </submittedName>
</protein>
<evidence type="ECO:0000313" key="2">
    <source>
        <dbReference type="Proteomes" id="UP000499080"/>
    </source>
</evidence>
<comment type="caution">
    <text evidence="1">The sequence shown here is derived from an EMBL/GenBank/DDBJ whole genome shotgun (WGS) entry which is preliminary data.</text>
</comment>
<name>A0A4Y2H458_ARAVE</name>
<feature type="non-terminal residue" evidence="1">
    <location>
        <position position="1"/>
    </location>
</feature>
<dbReference type="AlphaFoldDB" id="A0A4Y2H458"/>
<organism evidence="1 2">
    <name type="scientific">Araneus ventricosus</name>
    <name type="common">Orbweaver spider</name>
    <name type="synonym">Epeira ventricosa</name>
    <dbReference type="NCBI Taxonomy" id="182803"/>
    <lineage>
        <taxon>Eukaryota</taxon>
        <taxon>Metazoa</taxon>
        <taxon>Ecdysozoa</taxon>
        <taxon>Arthropoda</taxon>
        <taxon>Chelicerata</taxon>
        <taxon>Arachnida</taxon>
        <taxon>Araneae</taxon>
        <taxon>Araneomorphae</taxon>
        <taxon>Entelegynae</taxon>
        <taxon>Araneoidea</taxon>
        <taxon>Araneidae</taxon>
        <taxon>Araneus</taxon>
    </lineage>
</organism>
<evidence type="ECO:0000313" key="1">
    <source>
        <dbReference type="EMBL" id="GBM59949.1"/>
    </source>
</evidence>
<keyword evidence="2" id="KW-1185">Reference proteome</keyword>
<dbReference type="EMBL" id="BGPR01001708">
    <property type="protein sequence ID" value="GBM59949.1"/>
    <property type="molecule type" value="Genomic_DNA"/>
</dbReference>
<proteinExistence type="predicted"/>
<dbReference type="Proteomes" id="UP000499080">
    <property type="component" value="Unassembled WGS sequence"/>
</dbReference>
<reference evidence="1 2" key="1">
    <citation type="journal article" date="2019" name="Sci. Rep.">
        <title>Orb-weaving spider Araneus ventricosus genome elucidates the spidroin gene catalogue.</title>
        <authorList>
            <person name="Kono N."/>
            <person name="Nakamura H."/>
            <person name="Ohtoshi R."/>
            <person name="Moran D.A.P."/>
            <person name="Shinohara A."/>
            <person name="Yoshida Y."/>
            <person name="Fujiwara M."/>
            <person name="Mori M."/>
            <person name="Tomita M."/>
            <person name="Arakawa K."/>
        </authorList>
    </citation>
    <scope>NUCLEOTIDE SEQUENCE [LARGE SCALE GENOMIC DNA]</scope>
</reference>
<accession>A0A4Y2H458</accession>
<gene>
    <name evidence="1" type="ORF">AVEN_178201_1</name>
</gene>